<feature type="transmembrane region" description="Helical" evidence="1">
    <location>
        <begin position="68"/>
        <end position="91"/>
    </location>
</feature>
<keyword evidence="1" id="KW-1133">Transmembrane helix</keyword>
<dbReference type="RefSeq" id="WP_100743419.1">
    <property type="nucleotide sequence ID" value="NZ_NPDW01000001.1"/>
</dbReference>
<proteinExistence type="predicted"/>
<keyword evidence="1" id="KW-0812">Transmembrane</keyword>
<feature type="transmembrane region" description="Helical" evidence="1">
    <location>
        <begin position="97"/>
        <end position="115"/>
    </location>
</feature>
<protein>
    <submittedName>
        <fullName evidence="2">DoxX family protein</fullName>
    </submittedName>
</protein>
<reference evidence="2 3" key="1">
    <citation type="submission" date="2017-07" db="EMBL/GenBank/DDBJ databases">
        <title>Leptospira spp. isolated from tropical soils.</title>
        <authorList>
            <person name="Thibeaux R."/>
            <person name="Iraola G."/>
            <person name="Ferres I."/>
            <person name="Bierque E."/>
            <person name="Girault D."/>
            <person name="Soupe-Gilbert M.-E."/>
            <person name="Picardeau M."/>
            <person name="Goarant C."/>
        </authorList>
    </citation>
    <scope>NUCLEOTIDE SEQUENCE [LARGE SCALE GENOMIC DNA]</scope>
    <source>
        <strain evidence="2 3">FH2-B-A1</strain>
    </source>
</reference>
<dbReference type="EMBL" id="NPDX01000001">
    <property type="protein sequence ID" value="PJZ86543.1"/>
    <property type="molecule type" value="Genomic_DNA"/>
</dbReference>
<dbReference type="OrthoDB" id="9791120at2"/>
<dbReference type="Proteomes" id="UP000232145">
    <property type="component" value="Unassembled WGS sequence"/>
</dbReference>
<feature type="transmembrane region" description="Helical" evidence="1">
    <location>
        <begin position="43"/>
        <end position="61"/>
    </location>
</feature>
<evidence type="ECO:0000313" key="2">
    <source>
        <dbReference type="EMBL" id="PJZ86543.1"/>
    </source>
</evidence>
<organism evidence="2 3">
    <name type="scientific">Leptospira harrisiae</name>
    <dbReference type="NCBI Taxonomy" id="2023189"/>
    <lineage>
        <taxon>Bacteria</taxon>
        <taxon>Pseudomonadati</taxon>
        <taxon>Spirochaetota</taxon>
        <taxon>Spirochaetia</taxon>
        <taxon>Leptospirales</taxon>
        <taxon>Leptospiraceae</taxon>
        <taxon>Leptospira</taxon>
    </lineage>
</organism>
<name>A0A2N0AQH3_9LEPT</name>
<keyword evidence="3" id="KW-1185">Reference proteome</keyword>
<dbReference type="AlphaFoldDB" id="A0A2N0AQH3"/>
<evidence type="ECO:0000256" key="1">
    <source>
        <dbReference type="SAM" id="Phobius"/>
    </source>
</evidence>
<evidence type="ECO:0000313" key="3">
    <source>
        <dbReference type="Proteomes" id="UP000232145"/>
    </source>
</evidence>
<sequence>MKNKILIILQITIALIFLQTLFFKFGAAPESVYIFSRIGLEPFGRIGSGIVELIAVLLLLWPPTTIWGTLLSLFVISGAIYFHITVIGISVLGDHGLLFFLALVVFFSSVLLLYLRKDDLWNIKNKFWNQLFKK</sequence>
<gene>
    <name evidence="2" type="ORF">CH364_05015</name>
</gene>
<accession>A0A2N0AQH3</accession>
<comment type="caution">
    <text evidence="2">The sequence shown here is derived from an EMBL/GenBank/DDBJ whole genome shotgun (WGS) entry which is preliminary data.</text>
</comment>
<keyword evidence="1" id="KW-0472">Membrane</keyword>